<proteinExistence type="predicted"/>
<dbReference type="AlphaFoldDB" id="A0A1Q8CE42"/>
<comment type="caution">
    <text evidence="1">The sequence shown here is derived from an EMBL/GenBank/DDBJ whole genome shotgun (WGS) entry which is preliminary data.</text>
</comment>
<dbReference type="Proteomes" id="UP000185596">
    <property type="component" value="Unassembled WGS sequence"/>
</dbReference>
<evidence type="ECO:0000313" key="1">
    <source>
        <dbReference type="EMBL" id="OLF12623.1"/>
    </source>
</evidence>
<gene>
    <name evidence="1" type="ORF">BU204_28385</name>
</gene>
<evidence type="ECO:0000313" key="2">
    <source>
        <dbReference type="Proteomes" id="UP000185596"/>
    </source>
</evidence>
<name>A0A1Q8CE42_9PSEU</name>
<dbReference type="RefSeq" id="WP_075128898.1">
    <property type="nucleotide sequence ID" value="NZ_MSIE01000059.1"/>
</dbReference>
<sequence length="100" mass="11340">MPEFRVHGERRYAVQHHYAVPDSAWHVELSEAVPAPAEWAEIPGSVTHLAGDAFLTAVVPDEDPEREPTVHLHGAGETVVPYEIMRWFMDQVSEEVRRRG</sequence>
<dbReference type="STRING" id="1912961.BU204_28385"/>
<reference evidence="1 2" key="1">
    <citation type="submission" date="2016-12" db="EMBL/GenBank/DDBJ databases">
        <title>The draft genome sequence of Actinophytocola sp. 11-183.</title>
        <authorList>
            <person name="Wang W."/>
            <person name="Yuan L."/>
        </authorList>
    </citation>
    <scope>NUCLEOTIDE SEQUENCE [LARGE SCALE GENOMIC DNA]</scope>
    <source>
        <strain evidence="1 2">11-183</strain>
    </source>
</reference>
<dbReference type="OrthoDB" id="3538826at2"/>
<protein>
    <submittedName>
        <fullName evidence="1">Uncharacterized protein</fullName>
    </submittedName>
</protein>
<accession>A0A1Q8CE42</accession>
<keyword evidence="2" id="KW-1185">Reference proteome</keyword>
<dbReference type="EMBL" id="MSIE01000059">
    <property type="protein sequence ID" value="OLF12623.1"/>
    <property type="molecule type" value="Genomic_DNA"/>
</dbReference>
<organism evidence="1 2">
    <name type="scientific">Actinophytocola xanthii</name>
    <dbReference type="NCBI Taxonomy" id="1912961"/>
    <lineage>
        <taxon>Bacteria</taxon>
        <taxon>Bacillati</taxon>
        <taxon>Actinomycetota</taxon>
        <taxon>Actinomycetes</taxon>
        <taxon>Pseudonocardiales</taxon>
        <taxon>Pseudonocardiaceae</taxon>
    </lineage>
</organism>